<feature type="transmembrane region" description="Helical" evidence="1">
    <location>
        <begin position="375"/>
        <end position="397"/>
    </location>
</feature>
<sequence length="457" mass="54571">MRLAHLILVPTLVTLVYASVFNETLNIEKKSQCFVLSEGHRVSVFLKEYQFSHLRDRVPDIYLLIYRKNQLNWDKEFKDQQGYVLKRCFERAIELGYCENDQYGESLYEFKTPQDDTKHSFLSLHIDELGFQQIEALEVEEDGYYCAQTEGLNWGTQFYVELSIDSGDNFTREEKLKFQNYLVYLIINIIIGIVFTGQWVNWKLKTKKSIPYLLKIIHYYLICNIVNDLLDLVKTWYGMNSKTIPGMILDNILAIFYVLTTRVDDFYYYHYSGEFTFNRPKSFESLKMFILLFFTSYISYLLRVTKDLSQDKSSLSYILKNLILALTYFLNEFSRLIFDFKIYLRYRFTSKQYYQNNMTDHPKLSQFKWLIMNHLFTAIFLVSNISIIGLLKSFLYYSENQSIIEFFLLDGEDDTGLLHWSSLMIFSILSIFDFYVFNFKFSPEAYEETINFKNFKE</sequence>
<feature type="transmembrane region" description="Helical" evidence="1">
    <location>
        <begin position="181"/>
        <end position="200"/>
    </location>
</feature>
<evidence type="ECO:0000313" key="4">
    <source>
        <dbReference type="Proteomes" id="UP000009328"/>
    </source>
</evidence>
<feature type="transmembrane region" description="Helical" evidence="1">
    <location>
        <begin position="242"/>
        <end position="260"/>
    </location>
</feature>
<feature type="chain" id="PRO_5003834226" evidence="2">
    <location>
        <begin position="19"/>
        <end position="457"/>
    </location>
</feature>
<dbReference type="InParanoid" id="K0KCN0"/>
<comment type="caution">
    <text evidence="3">The sequence shown here is derived from an EMBL/GenBank/DDBJ whole genome shotgun (WGS) entry which is preliminary data.</text>
</comment>
<feature type="transmembrane region" description="Helical" evidence="1">
    <location>
        <begin position="288"/>
        <end position="305"/>
    </location>
</feature>
<organism evidence="3 4">
    <name type="scientific">Wickerhamomyces ciferrii (strain ATCC 14091 / BCRC 22168 / CBS 111 / JCM 3599 / NBRC 0793 / NRRL Y-1031 F-60-10)</name>
    <name type="common">Yeast</name>
    <name type="synonym">Pichia ciferrii</name>
    <dbReference type="NCBI Taxonomy" id="1206466"/>
    <lineage>
        <taxon>Eukaryota</taxon>
        <taxon>Fungi</taxon>
        <taxon>Dikarya</taxon>
        <taxon>Ascomycota</taxon>
        <taxon>Saccharomycotina</taxon>
        <taxon>Saccharomycetes</taxon>
        <taxon>Phaffomycetales</taxon>
        <taxon>Wickerhamomycetaceae</taxon>
        <taxon>Wickerhamomyces</taxon>
    </lineage>
</organism>
<feature type="transmembrane region" description="Helical" evidence="1">
    <location>
        <begin position="317"/>
        <end position="338"/>
    </location>
</feature>
<accession>K0KCN0</accession>
<dbReference type="EMBL" id="CAIF01000054">
    <property type="protein sequence ID" value="CCH42830.1"/>
    <property type="molecule type" value="Genomic_DNA"/>
</dbReference>
<dbReference type="Proteomes" id="UP000009328">
    <property type="component" value="Unassembled WGS sequence"/>
</dbReference>
<dbReference type="HOGENOM" id="CLU_601591_0_0_1"/>
<dbReference type="AlphaFoldDB" id="K0KCN0"/>
<keyword evidence="1" id="KW-1133">Transmembrane helix</keyword>
<evidence type="ECO:0000313" key="3">
    <source>
        <dbReference type="EMBL" id="CCH42830.1"/>
    </source>
</evidence>
<keyword evidence="1" id="KW-0812">Transmembrane</keyword>
<feature type="signal peptide" evidence="2">
    <location>
        <begin position="1"/>
        <end position="18"/>
    </location>
</feature>
<keyword evidence="2" id="KW-0732">Signal</keyword>
<name>K0KCN0_WICCF</name>
<keyword evidence="4" id="KW-1185">Reference proteome</keyword>
<evidence type="ECO:0000256" key="2">
    <source>
        <dbReference type="SAM" id="SignalP"/>
    </source>
</evidence>
<feature type="transmembrane region" description="Helical" evidence="1">
    <location>
        <begin position="417"/>
        <end position="437"/>
    </location>
</feature>
<evidence type="ECO:0000256" key="1">
    <source>
        <dbReference type="SAM" id="Phobius"/>
    </source>
</evidence>
<keyword evidence="1" id="KW-0472">Membrane</keyword>
<proteinExistence type="predicted"/>
<reference evidence="3 4" key="1">
    <citation type="journal article" date="2012" name="Eukaryot. Cell">
        <title>Draft genome sequence of Wickerhamomyces ciferrii NRRL Y-1031 F-60-10.</title>
        <authorList>
            <person name="Schneider J."/>
            <person name="Andrea H."/>
            <person name="Blom J."/>
            <person name="Jaenicke S."/>
            <person name="Ruckert C."/>
            <person name="Schorsch C."/>
            <person name="Szczepanowski R."/>
            <person name="Farwick M."/>
            <person name="Goesmann A."/>
            <person name="Puhler A."/>
            <person name="Schaffer S."/>
            <person name="Tauch A."/>
            <person name="Kohler T."/>
            <person name="Brinkrolf K."/>
        </authorList>
    </citation>
    <scope>NUCLEOTIDE SEQUENCE [LARGE SCALE GENOMIC DNA]</scope>
    <source>
        <strain evidence="4">ATCC 14091 / BCRC 22168 / CBS 111 / JCM 3599 / NBRC 0793 / NRRL Y-1031 F-60-10</strain>
    </source>
</reference>
<protein>
    <submittedName>
        <fullName evidence="3">Membrane protein</fullName>
    </submittedName>
</protein>
<gene>
    <name evidence="3" type="ORF">BN7_2375</name>
</gene>